<comment type="caution">
    <text evidence="1">The sequence shown here is derived from an EMBL/GenBank/DDBJ whole genome shotgun (WGS) entry which is preliminary data.</text>
</comment>
<accession>A0ABD2CP97</accession>
<name>A0ABD2CP97_VESMC</name>
<organism evidence="1 2">
    <name type="scientific">Vespula maculifrons</name>
    <name type="common">Eastern yellow jacket</name>
    <name type="synonym">Wasp</name>
    <dbReference type="NCBI Taxonomy" id="7453"/>
    <lineage>
        <taxon>Eukaryota</taxon>
        <taxon>Metazoa</taxon>
        <taxon>Ecdysozoa</taxon>
        <taxon>Arthropoda</taxon>
        <taxon>Hexapoda</taxon>
        <taxon>Insecta</taxon>
        <taxon>Pterygota</taxon>
        <taxon>Neoptera</taxon>
        <taxon>Endopterygota</taxon>
        <taxon>Hymenoptera</taxon>
        <taxon>Apocrita</taxon>
        <taxon>Aculeata</taxon>
        <taxon>Vespoidea</taxon>
        <taxon>Vespidae</taxon>
        <taxon>Vespinae</taxon>
        <taxon>Vespula</taxon>
    </lineage>
</organism>
<sequence>MLGMWCILSTEPSRAENVSHGGHPLCSTIGMFTISPWHINELLRRPLRFSSPASRSHFVHMNFCKADFENDEV</sequence>
<keyword evidence="2" id="KW-1185">Reference proteome</keyword>
<evidence type="ECO:0000313" key="2">
    <source>
        <dbReference type="Proteomes" id="UP001607303"/>
    </source>
</evidence>
<reference evidence="1 2" key="1">
    <citation type="journal article" date="2024" name="Ann. Entomol. Soc. Am.">
        <title>Genomic analyses of the southern and eastern yellowjacket wasps (Hymenoptera: Vespidae) reveal evolutionary signatures of social life.</title>
        <authorList>
            <person name="Catto M.A."/>
            <person name="Caine P.B."/>
            <person name="Orr S.E."/>
            <person name="Hunt B.G."/>
            <person name="Goodisman M.A.D."/>
        </authorList>
    </citation>
    <scope>NUCLEOTIDE SEQUENCE [LARGE SCALE GENOMIC DNA]</scope>
    <source>
        <strain evidence="1">232</strain>
        <tissue evidence="1">Head and thorax</tissue>
    </source>
</reference>
<dbReference type="EMBL" id="JAYRBN010000037">
    <property type="protein sequence ID" value="KAL2746901.1"/>
    <property type="molecule type" value="Genomic_DNA"/>
</dbReference>
<gene>
    <name evidence="1" type="ORF">V1477_005271</name>
</gene>
<evidence type="ECO:0000313" key="1">
    <source>
        <dbReference type="EMBL" id="KAL2746901.1"/>
    </source>
</evidence>
<protein>
    <submittedName>
        <fullName evidence="1">Uncharacterized protein</fullName>
    </submittedName>
</protein>
<proteinExistence type="predicted"/>
<dbReference type="Proteomes" id="UP001607303">
    <property type="component" value="Unassembled WGS sequence"/>
</dbReference>
<dbReference type="AlphaFoldDB" id="A0ABD2CP97"/>